<evidence type="ECO:0000256" key="1">
    <source>
        <dbReference type="SAM" id="MobiDB-lite"/>
    </source>
</evidence>
<dbReference type="EMBL" id="HACG01007791">
    <property type="protein sequence ID" value="CEK54656.1"/>
    <property type="molecule type" value="Transcribed_RNA"/>
</dbReference>
<reference evidence="2" key="1">
    <citation type="submission" date="2014-12" db="EMBL/GenBank/DDBJ databases">
        <title>Insight into the proteome of Arion vulgaris.</title>
        <authorList>
            <person name="Aradska J."/>
            <person name="Bulat T."/>
            <person name="Smidak R."/>
            <person name="Sarate P."/>
            <person name="Gangsoo J."/>
            <person name="Sialana F."/>
            <person name="Bilban M."/>
            <person name="Lubec G."/>
        </authorList>
    </citation>
    <scope>NUCLEOTIDE SEQUENCE</scope>
    <source>
        <tissue evidence="2">Skin</tissue>
    </source>
</reference>
<dbReference type="AlphaFoldDB" id="A0A0B6YFT2"/>
<proteinExistence type="predicted"/>
<feature type="non-terminal residue" evidence="2">
    <location>
        <position position="1"/>
    </location>
</feature>
<sequence>GDYIVDEDEVETLDKDELLEQQIDKKAITEKRIGGLKISIKLSGNSSAEIVSGIKDFHTKKKRKTAKKEKFEDQRKTQSKDA</sequence>
<name>A0A0B6YFT2_9EUPU</name>
<gene>
    <name evidence="2" type="primary">ORF23345</name>
</gene>
<organism evidence="2">
    <name type="scientific">Arion vulgaris</name>
    <dbReference type="NCBI Taxonomy" id="1028688"/>
    <lineage>
        <taxon>Eukaryota</taxon>
        <taxon>Metazoa</taxon>
        <taxon>Spiralia</taxon>
        <taxon>Lophotrochozoa</taxon>
        <taxon>Mollusca</taxon>
        <taxon>Gastropoda</taxon>
        <taxon>Heterobranchia</taxon>
        <taxon>Euthyneura</taxon>
        <taxon>Panpulmonata</taxon>
        <taxon>Eupulmonata</taxon>
        <taxon>Stylommatophora</taxon>
        <taxon>Helicina</taxon>
        <taxon>Arionoidea</taxon>
        <taxon>Arionidae</taxon>
        <taxon>Arion</taxon>
    </lineage>
</organism>
<accession>A0A0B6YFT2</accession>
<protein>
    <submittedName>
        <fullName evidence="2">Uncharacterized protein</fullName>
    </submittedName>
</protein>
<evidence type="ECO:0000313" key="2">
    <source>
        <dbReference type="EMBL" id="CEK54656.1"/>
    </source>
</evidence>
<feature type="compositionally biased region" description="Basic and acidic residues" evidence="1">
    <location>
        <begin position="68"/>
        <end position="82"/>
    </location>
</feature>
<feature type="region of interest" description="Disordered" evidence="1">
    <location>
        <begin position="61"/>
        <end position="82"/>
    </location>
</feature>